<dbReference type="PROSITE" id="PS51257">
    <property type="entry name" value="PROKAR_LIPOPROTEIN"/>
    <property type="match status" value="1"/>
</dbReference>
<dbReference type="Gramene" id="AET7Gv20999000.6">
    <property type="protein sequence ID" value="AET7Gv20999000.6"/>
    <property type="gene ID" value="AET7Gv20999000"/>
</dbReference>
<dbReference type="EnsemblPlants" id="AET7Gv20999000.6">
    <property type="protein sequence ID" value="AET7Gv20999000.6"/>
    <property type="gene ID" value="AET7Gv20999000"/>
</dbReference>
<evidence type="ECO:0000313" key="3">
    <source>
        <dbReference type="Proteomes" id="UP000015105"/>
    </source>
</evidence>
<reference evidence="2" key="5">
    <citation type="journal article" date="2021" name="G3 (Bethesda)">
        <title>Aegilops tauschii genome assembly Aet v5.0 features greater sequence contiguity and improved annotation.</title>
        <authorList>
            <person name="Wang L."/>
            <person name="Zhu T."/>
            <person name="Rodriguez J.C."/>
            <person name="Deal K.R."/>
            <person name="Dubcovsky J."/>
            <person name="McGuire P.E."/>
            <person name="Lux T."/>
            <person name="Spannagl M."/>
            <person name="Mayer K.F.X."/>
            <person name="Baldrich P."/>
            <person name="Meyers B.C."/>
            <person name="Huo N."/>
            <person name="Gu Y.Q."/>
            <person name="Zhou H."/>
            <person name="Devos K.M."/>
            <person name="Bennetzen J.L."/>
            <person name="Unver T."/>
            <person name="Budak H."/>
            <person name="Gulick P.J."/>
            <person name="Galiba G."/>
            <person name="Kalapos B."/>
            <person name="Nelson D.R."/>
            <person name="Li P."/>
            <person name="You F.M."/>
            <person name="Luo M.C."/>
            <person name="Dvorak J."/>
        </authorList>
    </citation>
    <scope>NUCLEOTIDE SEQUENCE [LARGE SCALE GENOMIC DNA]</scope>
    <source>
        <strain evidence="2">cv. AL8/78</strain>
    </source>
</reference>
<evidence type="ECO:0000313" key="2">
    <source>
        <dbReference type="EnsemblPlants" id="AET7Gv20999000.6"/>
    </source>
</evidence>
<proteinExistence type="predicted"/>
<feature type="chain" id="PRO_5019360135" description="Peptidase S1 domain-containing protein" evidence="1">
    <location>
        <begin position="25"/>
        <end position="78"/>
    </location>
</feature>
<sequence length="78" mass="8415">MSPNVGRVHLAPSIFFVSCLFVHQFRVLCPSNLPKCGVGFIRCSIVGWGICSSNVSRGDSCLVVQLDGTIPFLFLAIS</sequence>
<evidence type="ECO:0008006" key="4">
    <source>
        <dbReference type="Google" id="ProtNLM"/>
    </source>
</evidence>
<keyword evidence="1" id="KW-0732">Signal</keyword>
<reference evidence="3" key="2">
    <citation type="journal article" date="2017" name="Nat. Plants">
        <title>The Aegilops tauschii genome reveals multiple impacts of transposons.</title>
        <authorList>
            <person name="Zhao G."/>
            <person name="Zou C."/>
            <person name="Li K."/>
            <person name="Wang K."/>
            <person name="Li T."/>
            <person name="Gao L."/>
            <person name="Zhang X."/>
            <person name="Wang H."/>
            <person name="Yang Z."/>
            <person name="Liu X."/>
            <person name="Jiang W."/>
            <person name="Mao L."/>
            <person name="Kong X."/>
            <person name="Jiao Y."/>
            <person name="Jia J."/>
        </authorList>
    </citation>
    <scope>NUCLEOTIDE SEQUENCE [LARGE SCALE GENOMIC DNA]</scope>
    <source>
        <strain evidence="3">cv. AL8/78</strain>
    </source>
</reference>
<keyword evidence="3" id="KW-1185">Reference proteome</keyword>
<accession>A0A453SM09</accession>
<dbReference type="AlphaFoldDB" id="A0A453SM09"/>
<reference evidence="3" key="1">
    <citation type="journal article" date="2014" name="Science">
        <title>Ancient hybridizations among the ancestral genomes of bread wheat.</title>
        <authorList>
            <consortium name="International Wheat Genome Sequencing Consortium,"/>
            <person name="Marcussen T."/>
            <person name="Sandve S.R."/>
            <person name="Heier L."/>
            <person name="Spannagl M."/>
            <person name="Pfeifer M."/>
            <person name="Jakobsen K.S."/>
            <person name="Wulff B.B."/>
            <person name="Steuernagel B."/>
            <person name="Mayer K.F."/>
            <person name="Olsen O.A."/>
        </authorList>
    </citation>
    <scope>NUCLEOTIDE SEQUENCE [LARGE SCALE GENOMIC DNA]</scope>
    <source>
        <strain evidence="3">cv. AL8/78</strain>
    </source>
</reference>
<feature type="signal peptide" evidence="1">
    <location>
        <begin position="1"/>
        <end position="24"/>
    </location>
</feature>
<dbReference type="Proteomes" id="UP000015105">
    <property type="component" value="Chromosome 7D"/>
</dbReference>
<name>A0A453SM09_AEGTS</name>
<protein>
    <recommendedName>
        <fullName evidence="4">Peptidase S1 domain-containing protein</fullName>
    </recommendedName>
</protein>
<evidence type="ECO:0000256" key="1">
    <source>
        <dbReference type="SAM" id="SignalP"/>
    </source>
</evidence>
<reference evidence="2" key="3">
    <citation type="journal article" date="2017" name="Nature">
        <title>Genome sequence of the progenitor of the wheat D genome Aegilops tauschii.</title>
        <authorList>
            <person name="Luo M.C."/>
            <person name="Gu Y.Q."/>
            <person name="Puiu D."/>
            <person name="Wang H."/>
            <person name="Twardziok S.O."/>
            <person name="Deal K.R."/>
            <person name="Huo N."/>
            <person name="Zhu T."/>
            <person name="Wang L."/>
            <person name="Wang Y."/>
            <person name="McGuire P.E."/>
            <person name="Liu S."/>
            <person name="Long H."/>
            <person name="Ramasamy R.K."/>
            <person name="Rodriguez J.C."/>
            <person name="Van S.L."/>
            <person name="Yuan L."/>
            <person name="Wang Z."/>
            <person name="Xia Z."/>
            <person name="Xiao L."/>
            <person name="Anderson O.D."/>
            <person name="Ouyang S."/>
            <person name="Liang Y."/>
            <person name="Zimin A.V."/>
            <person name="Pertea G."/>
            <person name="Qi P."/>
            <person name="Bennetzen J.L."/>
            <person name="Dai X."/>
            <person name="Dawson M.W."/>
            <person name="Muller H.G."/>
            <person name="Kugler K."/>
            <person name="Rivarola-Duarte L."/>
            <person name="Spannagl M."/>
            <person name="Mayer K.F.X."/>
            <person name="Lu F.H."/>
            <person name="Bevan M.W."/>
            <person name="Leroy P."/>
            <person name="Li P."/>
            <person name="You F.M."/>
            <person name="Sun Q."/>
            <person name="Liu Z."/>
            <person name="Lyons E."/>
            <person name="Wicker T."/>
            <person name="Salzberg S.L."/>
            <person name="Devos K.M."/>
            <person name="Dvorak J."/>
        </authorList>
    </citation>
    <scope>NUCLEOTIDE SEQUENCE [LARGE SCALE GENOMIC DNA]</scope>
    <source>
        <strain evidence="2">cv. AL8/78</strain>
    </source>
</reference>
<reference evidence="2" key="4">
    <citation type="submission" date="2019-03" db="UniProtKB">
        <authorList>
            <consortium name="EnsemblPlants"/>
        </authorList>
    </citation>
    <scope>IDENTIFICATION</scope>
</reference>
<organism evidence="2 3">
    <name type="scientific">Aegilops tauschii subsp. strangulata</name>
    <name type="common">Goatgrass</name>
    <dbReference type="NCBI Taxonomy" id="200361"/>
    <lineage>
        <taxon>Eukaryota</taxon>
        <taxon>Viridiplantae</taxon>
        <taxon>Streptophyta</taxon>
        <taxon>Embryophyta</taxon>
        <taxon>Tracheophyta</taxon>
        <taxon>Spermatophyta</taxon>
        <taxon>Magnoliopsida</taxon>
        <taxon>Liliopsida</taxon>
        <taxon>Poales</taxon>
        <taxon>Poaceae</taxon>
        <taxon>BOP clade</taxon>
        <taxon>Pooideae</taxon>
        <taxon>Triticodae</taxon>
        <taxon>Triticeae</taxon>
        <taxon>Triticinae</taxon>
        <taxon>Aegilops</taxon>
    </lineage>
</organism>